<feature type="domain" description="DNA mismatch repair proteins mutS family" evidence="11">
    <location>
        <begin position="693"/>
        <end position="709"/>
    </location>
</feature>
<sequence length="879" mass="99208">MAKNVVETPLMRQYFKIKEQNPDAVLLFRVGDFYETYSDDAVAAAEILGITLTKRANGVAASVEMAGFPHHALDNYLPKLVRAGKRVAICDQLEDPKQTKTLVKRGITELVTPGVTLNDNVLDNKQNNFLAAIKQQKDNTCGFALLDISTGEFLCTEGNRDYIDKLLGSYQPKEVLVERCLRADFDRFFSTKAFIYELDDWYFSQDNNRELLLRHFGVQSLKGFGLEEHPLAATTAGVILNYLELTKHTQIGHITTLGRIDRSGFVRLDKFTVRSLELLQPISDEGGRSLLDIIDHTITPMGARLLRKWIVFPLAKIEPIHRRQSMVAYLFKHPEEREQLCEQFSMVGDLERLCSKAATGRISPREVVQLMVSLDAIEPIRNICLNSDEEALIDMGRDMDVCHTLRERIRREIVPDAPIALGRGTVIATGVDAELDELRQLSSGSKEYLMKMQQRESERTGITSLKIGFNNVFGYYIEVRNTHKEKVPPEWIRKQTLVSAERYITEELKHYEEKILGAEERIAAIENRIFFALIGELTSYIVQLQTNSRTVAQLDCIYALSEAARKYKYVCPAVDDSLSIDIKKGRHPVIEQQLPPEAPYVPNDVFLDNETLQIMMVTGPNMSGKSALLRQTALITLMAQMGGYVPAEAARIGIVDSIFTRVGASDNISRGESTFMVEMQEASNILNNLTERSLVLFDELGRGTSTYDGISIAWAIVEYLHNNNRGHAKTLFATHYHELNEMEAQLPRVRNFNVSAREVNGRMLFLRKLEPGGSAHSFGIEVARLGGMPPSIVERAKNILKQLEQDHIDSADTPVSNVKDNSKKKKKHTIDGYQLSFFQLDDPLLSQIRDELLEVDINNLTPLEALNKLSDIKKLLKGF</sequence>
<dbReference type="InterPro" id="IPR027417">
    <property type="entry name" value="P-loop_NTPase"/>
</dbReference>
<dbReference type="Proteomes" id="UP000030103">
    <property type="component" value="Unassembled WGS sequence"/>
</dbReference>
<dbReference type="SUPFAM" id="SSF48334">
    <property type="entry name" value="DNA repair protein MutS, domain III"/>
    <property type="match status" value="1"/>
</dbReference>
<dbReference type="SUPFAM" id="SSF53150">
    <property type="entry name" value="DNA repair protein MutS, domain II"/>
    <property type="match status" value="1"/>
</dbReference>
<keyword evidence="7 9" id="KW-0234">DNA repair</keyword>
<dbReference type="Gene3D" id="3.40.1170.10">
    <property type="entry name" value="DNA repair protein MutS, domain I"/>
    <property type="match status" value="1"/>
</dbReference>
<dbReference type="InterPro" id="IPR005748">
    <property type="entry name" value="DNA_mismatch_repair_MutS"/>
</dbReference>
<dbReference type="InterPro" id="IPR007696">
    <property type="entry name" value="DNA_mismatch_repair_MutS_core"/>
</dbReference>
<dbReference type="OrthoDB" id="9802448at2"/>
<gene>
    <name evidence="9" type="primary">mutS</name>
    <name evidence="12" type="ORF">HQ47_10425</name>
</gene>
<reference evidence="12 13" key="1">
    <citation type="submission" date="2014-09" db="EMBL/GenBank/DDBJ databases">
        <title>Draft Genome Sequence of Porphyromonas macacae COT-192_OH2859.</title>
        <authorList>
            <person name="Wallis C."/>
            <person name="Deusch O."/>
            <person name="O'Flynn C."/>
            <person name="Davis I."/>
            <person name="Horsfall A."/>
            <person name="Kirkwood N."/>
            <person name="Harris S."/>
            <person name="Eisen J.A."/>
            <person name="Coil D.A."/>
            <person name="Darling A.E."/>
            <person name="Jospin G."/>
            <person name="Alexiev A."/>
        </authorList>
    </citation>
    <scope>NUCLEOTIDE SEQUENCE [LARGE SCALE GENOMIC DNA]</scope>
    <source>
        <strain evidence="13">COT-192 OH2859</strain>
    </source>
</reference>
<dbReference type="PIRSF" id="PIRSF037677">
    <property type="entry name" value="DNA_mis_repair_Msh6"/>
    <property type="match status" value="1"/>
</dbReference>
<dbReference type="Pfam" id="PF05190">
    <property type="entry name" value="MutS_IV"/>
    <property type="match status" value="1"/>
</dbReference>
<dbReference type="InterPro" id="IPR045076">
    <property type="entry name" value="MutS"/>
</dbReference>
<evidence type="ECO:0000259" key="11">
    <source>
        <dbReference type="PROSITE" id="PS00486"/>
    </source>
</evidence>
<dbReference type="GO" id="GO:0030983">
    <property type="term" value="F:mismatched DNA binding"/>
    <property type="evidence" value="ECO:0007669"/>
    <property type="project" value="InterPro"/>
</dbReference>
<evidence type="ECO:0000256" key="9">
    <source>
        <dbReference type="HAMAP-Rule" id="MF_00096"/>
    </source>
</evidence>
<protein>
    <recommendedName>
        <fullName evidence="2 9">DNA mismatch repair protein MutS</fullName>
    </recommendedName>
</protein>
<comment type="similarity">
    <text evidence="1 9 10">Belongs to the DNA mismatch repair MutS family.</text>
</comment>
<dbReference type="Gene3D" id="3.30.420.110">
    <property type="entry name" value="MutS, connector domain"/>
    <property type="match status" value="1"/>
</dbReference>
<evidence type="ECO:0000256" key="8">
    <source>
        <dbReference type="ARBA" id="ARBA00024647"/>
    </source>
</evidence>
<dbReference type="InterPro" id="IPR036187">
    <property type="entry name" value="DNA_mismatch_repair_MutS_sf"/>
</dbReference>
<name>A0A0A2E0A4_9PORP</name>
<dbReference type="RefSeq" id="WP_036875273.1">
    <property type="nucleotide sequence ID" value="NZ_JRFA01000031.1"/>
</dbReference>
<dbReference type="GO" id="GO:0005524">
    <property type="term" value="F:ATP binding"/>
    <property type="evidence" value="ECO:0007669"/>
    <property type="project" value="UniProtKB-UniRule"/>
</dbReference>
<evidence type="ECO:0000256" key="5">
    <source>
        <dbReference type="ARBA" id="ARBA00022840"/>
    </source>
</evidence>
<dbReference type="STRING" id="28115.HQ47_10425"/>
<evidence type="ECO:0000313" key="13">
    <source>
        <dbReference type="Proteomes" id="UP000030103"/>
    </source>
</evidence>
<dbReference type="Pfam" id="PF05192">
    <property type="entry name" value="MutS_III"/>
    <property type="match status" value="1"/>
</dbReference>
<dbReference type="Gene3D" id="3.40.50.300">
    <property type="entry name" value="P-loop containing nucleotide triphosphate hydrolases"/>
    <property type="match status" value="1"/>
</dbReference>
<dbReference type="InterPro" id="IPR017261">
    <property type="entry name" value="DNA_mismatch_repair_MutS/MSH"/>
</dbReference>
<dbReference type="SUPFAM" id="SSF55271">
    <property type="entry name" value="DNA repair protein MutS, domain I"/>
    <property type="match status" value="1"/>
</dbReference>
<proteinExistence type="inferred from homology"/>
<dbReference type="AlphaFoldDB" id="A0A0A2E0A4"/>
<dbReference type="InterPro" id="IPR016151">
    <property type="entry name" value="DNA_mismatch_repair_MutS_N"/>
</dbReference>
<evidence type="ECO:0000313" key="12">
    <source>
        <dbReference type="EMBL" id="KGN72343.1"/>
    </source>
</evidence>
<accession>A0A0A2E0A4</accession>
<dbReference type="PANTHER" id="PTHR11361">
    <property type="entry name" value="DNA MISMATCH REPAIR PROTEIN MUTS FAMILY MEMBER"/>
    <property type="match status" value="1"/>
</dbReference>
<evidence type="ECO:0000256" key="7">
    <source>
        <dbReference type="ARBA" id="ARBA00023204"/>
    </source>
</evidence>
<dbReference type="PROSITE" id="PS00486">
    <property type="entry name" value="DNA_MISMATCH_REPAIR_2"/>
    <property type="match status" value="1"/>
</dbReference>
<dbReference type="CDD" id="cd03284">
    <property type="entry name" value="ABC_MutS1"/>
    <property type="match status" value="1"/>
</dbReference>
<comment type="caution">
    <text evidence="12">The sequence shown here is derived from an EMBL/GenBank/DDBJ whole genome shotgun (WGS) entry which is preliminary data.</text>
</comment>
<feature type="binding site" evidence="9">
    <location>
        <begin position="619"/>
        <end position="626"/>
    </location>
    <ligand>
        <name>ATP</name>
        <dbReference type="ChEBI" id="CHEBI:30616"/>
    </ligand>
</feature>
<evidence type="ECO:0000256" key="6">
    <source>
        <dbReference type="ARBA" id="ARBA00023125"/>
    </source>
</evidence>
<comment type="function">
    <text evidence="8 9">This protein is involved in the repair of mismatches in DNA. It is possible that it carries out the mismatch recognition step. This protein has a weak ATPase activity.</text>
</comment>
<organism evidence="12 13">
    <name type="scientific">Porphyromonas macacae</name>
    <dbReference type="NCBI Taxonomy" id="28115"/>
    <lineage>
        <taxon>Bacteria</taxon>
        <taxon>Pseudomonadati</taxon>
        <taxon>Bacteroidota</taxon>
        <taxon>Bacteroidia</taxon>
        <taxon>Bacteroidales</taxon>
        <taxon>Porphyromonadaceae</taxon>
        <taxon>Porphyromonas</taxon>
    </lineage>
</organism>
<dbReference type="SMART" id="SM00533">
    <property type="entry name" value="MUTSd"/>
    <property type="match status" value="1"/>
</dbReference>
<keyword evidence="13" id="KW-1185">Reference proteome</keyword>
<dbReference type="Gene3D" id="1.10.1420.10">
    <property type="match status" value="2"/>
</dbReference>
<dbReference type="Pfam" id="PF05188">
    <property type="entry name" value="MutS_II"/>
    <property type="match status" value="1"/>
</dbReference>
<dbReference type="InterPro" id="IPR007861">
    <property type="entry name" value="DNA_mismatch_repair_MutS_clamp"/>
</dbReference>
<dbReference type="eggNOG" id="COG0249">
    <property type="taxonomic scope" value="Bacteria"/>
</dbReference>
<keyword evidence="6 9" id="KW-0238">DNA-binding</keyword>
<keyword evidence="3 9" id="KW-0547">Nucleotide-binding</keyword>
<dbReference type="GO" id="GO:0005829">
    <property type="term" value="C:cytosol"/>
    <property type="evidence" value="ECO:0007669"/>
    <property type="project" value="TreeGrafter"/>
</dbReference>
<dbReference type="PANTHER" id="PTHR11361:SF34">
    <property type="entry name" value="DNA MISMATCH REPAIR PROTEIN MSH1, MITOCHONDRIAL"/>
    <property type="match status" value="1"/>
</dbReference>
<dbReference type="InterPro" id="IPR007860">
    <property type="entry name" value="DNA_mmatch_repair_MutS_con_dom"/>
</dbReference>
<dbReference type="Pfam" id="PF00488">
    <property type="entry name" value="MutS_V"/>
    <property type="match status" value="1"/>
</dbReference>
<dbReference type="NCBIfam" id="NF003810">
    <property type="entry name" value="PRK05399.1"/>
    <property type="match status" value="1"/>
</dbReference>
<evidence type="ECO:0000256" key="1">
    <source>
        <dbReference type="ARBA" id="ARBA00006271"/>
    </source>
</evidence>
<dbReference type="GO" id="GO:0140664">
    <property type="term" value="F:ATP-dependent DNA damage sensor activity"/>
    <property type="evidence" value="ECO:0007669"/>
    <property type="project" value="InterPro"/>
</dbReference>
<dbReference type="InterPro" id="IPR000432">
    <property type="entry name" value="DNA_mismatch_repair_MutS_C"/>
</dbReference>
<dbReference type="GO" id="GO:0003684">
    <property type="term" value="F:damaged DNA binding"/>
    <property type="evidence" value="ECO:0007669"/>
    <property type="project" value="UniProtKB-UniRule"/>
</dbReference>
<dbReference type="InterPro" id="IPR036678">
    <property type="entry name" value="MutS_con_dom_sf"/>
</dbReference>
<dbReference type="InterPro" id="IPR007695">
    <property type="entry name" value="DNA_mismatch_repair_MutS-lik_N"/>
</dbReference>
<dbReference type="FunFam" id="3.40.50.300:FF:000870">
    <property type="entry name" value="MutS protein homolog 4"/>
    <property type="match status" value="1"/>
</dbReference>
<evidence type="ECO:0000256" key="4">
    <source>
        <dbReference type="ARBA" id="ARBA00022763"/>
    </source>
</evidence>
<dbReference type="Pfam" id="PF01624">
    <property type="entry name" value="MutS_I"/>
    <property type="match status" value="1"/>
</dbReference>
<keyword evidence="4 9" id="KW-0227">DNA damage</keyword>
<keyword evidence="5 9" id="KW-0067">ATP-binding</keyword>
<dbReference type="FunFam" id="3.40.1170.10:FF:000001">
    <property type="entry name" value="DNA mismatch repair protein MutS"/>
    <property type="match status" value="1"/>
</dbReference>
<dbReference type="HAMAP" id="MF_00096">
    <property type="entry name" value="MutS"/>
    <property type="match status" value="1"/>
</dbReference>
<dbReference type="SUPFAM" id="SSF52540">
    <property type="entry name" value="P-loop containing nucleoside triphosphate hydrolases"/>
    <property type="match status" value="1"/>
</dbReference>
<evidence type="ECO:0000256" key="10">
    <source>
        <dbReference type="RuleBase" id="RU003756"/>
    </source>
</evidence>
<dbReference type="GO" id="GO:0006298">
    <property type="term" value="P:mismatch repair"/>
    <property type="evidence" value="ECO:0007669"/>
    <property type="project" value="UniProtKB-UniRule"/>
</dbReference>
<dbReference type="SMART" id="SM00534">
    <property type="entry name" value="MUTSac"/>
    <property type="match status" value="1"/>
</dbReference>
<dbReference type="NCBIfam" id="TIGR01070">
    <property type="entry name" value="mutS1"/>
    <property type="match status" value="1"/>
</dbReference>
<dbReference type="EMBL" id="JRFA01000031">
    <property type="protein sequence ID" value="KGN72343.1"/>
    <property type="molecule type" value="Genomic_DNA"/>
</dbReference>
<evidence type="ECO:0000256" key="2">
    <source>
        <dbReference type="ARBA" id="ARBA00021982"/>
    </source>
</evidence>
<evidence type="ECO:0000256" key="3">
    <source>
        <dbReference type="ARBA" id="ARBA00022741"/>
    </source>
</evidence>